<reference evidence="2 3" key="1">
    <citation type="journal article" date="2018" name="Mycol. Prog.">
        <title>Coniella lustricola, a new species from submerged detritus.</title>
        <authorList>
            <person name="Raudabaugh D.B."/>
            <person name="Iturriaga T."/>
            <person name="Carver A."/>
            <person name="Mondo S."/>
            <person name="Pangilinan J."/>
            <person name="Lipzen A."/>
            <person name="He G."/>
            <person name="Amirebrahimi M."/>
            <person name="Grigoriev I.V."/>
            <person name="Miller A.N."/>
        </authorList>
    </citation>
    <scope>NUCLEOTIDE SEQUENCE [LARGE SCALE GENOMIC DNA]</scope>
    <source>
        <strain evidence="2 3">B22-T-1</strain>
    </source>
</reference>
<dbReference type="SUPFAM" id="SSF56214">
    <property type="entry name" value="4'-phosphopantetheinyl transferase"/>
    <property type="match status" value="1"/>
</dbReference>
<feature type="region of interest" description="Disordered" evidence="1">
    <location>
        <begin position="72"/>
        <end position="142"/>
    </location>
</feature>
<keyword evidence="3" id="KW-1185">Reference proteome</keyword>
<sequence>MTRTAATRTIRKFPWNLNLGTDICHVVRIQKILQSARLGPRFIRRILTPQERLHPKVRPLLFADFQTLSNSAQRDDLGKTPSSVSVFPPGEEVRRQENDKTKRQEVIQEPIGKSEGKQVKAPEREVEREGEQKAGVKADQEEIDRVADGHGDSSQMQSTAGCAAHENVASTRGLQVAATFMAGRFAAKEAVIKAHPHRALTWQDITIRSQASASSGIDPGRRGAPVAIIHGEGDEDYEALLSISHDGEYATAVCLGVAVGARAEVGVGAEEEEEVGNERKG</sequence>
<dbReference type="OrthoDB" id="15433at2759"/>
<proteinExistence type="predicted"/>
<name>A0A2T3ANR4_9PEZI</name>
<dbReference type="Proteomes" id="UP000241462">
    <property type="component" value="Unassembled WGS sequence"/>
</dbReference>
<dbReference type="GO" id="GO:0008897">
    <property type="term" value="F:holo-[acyl-carrier-protein] synthase activity"/>
    <property type="evidence" value="ECO:0007669"/>
    <property type="project" value="InterPro"/>
</dbReference>
<dbReference type="InParanoid" id="A0A2T3ANR4"/>
<dbReference type="AlphaFoldDB" id="A0A2T3ANR4"/>
<protein>
    <submittedName>
        <fullName evidence="2">Uncharacterized protein</fullName>
    </submittedName>
</protein>
<dbReference type="InterPro" id="IPR037143">
    <property type="entry name" value="4-PPantetheinyl_Trfase_dom_sf"/>
</dbReference>
<evidence type="ECO:0000313" key="2">
    <source>
        <dbReference type="EMBL" id="PSS05289.1"/>
    </source>
</evidence>
<organism evidence="2 3">
    <name type="scientific">Coniella lustricola</name>
    <dbReference type="NCBI Taxonomy" id="2025994"/>
    <lineage>
        <taxon>Eukaryota</taxon>
        <taxon>Fungi</taxon>
        <taxon>Dikarya</taxon>
        <taxon>Ascomycota</taxon>
        <taxon>Pezizomycotina</taxon>
        <taxon>Sordariomycetes</taxon>
        <taxon>Sordariomycetidae</taxon>
        <taxon>Diaporthales</taxon>
        <taxon>Schizoparmaceae</taxon>
        <taxon>Coniella</taxon>
    </lineage>
</organism>
<dbReference type="EMBL" id="KZ678372">
    <property type="protein sequence ID" value="PSS05289.1"/>
    <property type="molecule type" value="Genomic_DNA"/>
</dbReference>
<gene>
    <name evidence="2" type="ORF">BD289DRAFT_4637</name>
</gene>
<feature type="compositionally biased region" description="Basic and acidic residues" evidence="1">
    <location>
        <begin position="91"/>
        <end position="142"/>
    </location>
</feature>
<evidence type="ECO:0000256" key="1">
    <source>
        <dbReference type="SAM" id="MobiDB-lite"/>
    </source>
</evidence>
<dbReference type="Gene3D" id="3.90.470.20">
    <property type="entry name" value="4'-phosphopantetheinyl transferase domain"/>
    <property type="match status" value="2"/>
</dbReference>
<dbReference type="GO" id="GO:0000287">
    <property type="term" value="F:magnesium ion binding"/>
    <property type="evidence" value="ECO:0007669"/>
    <property type="project" value="InterPro"/>
</dbReference>
<accession>A0A2T3ANR4</accession>
<evidence type="ECO:0000313" key="3">
    <source>
        <dbReference type="Proteomes" id="UP000241462"/>
    </source>
</evidence>